<proteinExistence type="predicted"/>
<comment type="caution">
    <text evidence="2">The sequence shown here is derived from an EMBL/GenBank/DDBJ whole genome shotgun (WGS) entry which is preliminary data.</text>
</comment>
<dbReference type="Proteomes" id="UP000826651">
    <property type="component" value="Unassembled WGS sequence"/>
</dbReference>
<evidence type="ECO:0000259" key="1">
    <source>
        <dbReference type="Pfam" id="PF05368"/>
    </source>
</evidence>
<reference evidence="2 3" key="1">
    <citation type="submission" date="2021-04" db="EMBL/GenBank/DDBJ databases">
        <title>Ruania sp. nov., isolated from sandy soil of mangrove forest.</title>
        <authorList>
            <person name="Ge X."/>
            <person name="Huang R."/>
            <person name="Liu W."/>
        </authorList>
    </citation>
    <scope>NUCLEOTIDE SEQUENCE [LARGE SCALE GENOMIC DNA]</scope>
    <source>
        <strain evidence="2 3">N2-46</strain>
    </source>
</reference>
<dbReference type="SUPFAM" id="SSF51735">
    <property type="entry name" value="NAD(P)-binding Rossmann-fold domains"/>
    <property type="match status" value="1"/>
</dbReference>
<dbReference type="InterPro" id="IPR008030">
    <property type="entry name" value="NmrA-like"/>
</dbReference>
<dbReference type="Gene3D" id="3.40.50.720">
    <property type="entry name" value="NAD(P)-binding Rossmann-like Domain"/>
    <property type="match status" value="1"/>
</dbReference>
<evidence type="ECO:0000313" key="2">
    <source>
        <dbReference type="EMBL" id="MBZ2197115.1"/>
    </source>
</evidence>
<evidence type="ECO:0000313" key="3">
    <source>
        <dbReference type="Proteomes" id="UP000826651"/>
    </source>
</evidence>
<dbReference type="Pfam" id="PF05368">
    <property type="entry name" value="NmrA"/>
    <property type="match status" value="1"/>
</dbReference>
<dbReference type="EMBL" id="JAGSHT010000012">
    <property type="protein sequence ID" value="MBZ2197115.1"/>
    <property type="molecule type" value="Genomic_DNA"/>
</dbReference>
<dbReference type="PANTHER" id="PTHR47129">
    <property type="entry name" value="QUINONE OXIDOREDUCTASE 2"/>
    <property type="match status" value="1"/>
</dbReference>
<dbReference type="Gene3D" id="3.90.25.10">
    <property type="entry name" value="UDP-galactose 4-epimerase, domain 1"/>
    <property type="match status" value="1"/>
</dbReference>
<keyword evidence="3" id="KW-1185">Reference proteome</keyword>
<dbReference type="PANTHER" id="PTHR47129:SF1">
    <property type="entry name" value="NMRA-LIKE DOMAIN-CONTAINING PROTEIN"/>
    <property type="match status" value="1"/>
</dbReference>
<gene>
    <name evidence="2" type="ORF">KCQ71_13190</name>
</gene>
<protein>
    <submittedName>
        <fullName evidence="2">SDR family oxidoreductase</fullName>
    </submittedName>
</protein>
<accession>A0ABS7S9V9</accession>
<organism evidence="2 3">
    <name type="scientific">Occultella gossypii</name>
    <dbReference type="NCBI Taxonomy" id="2800820"/>
    <lineage>
        <taxon>Bacteria</taxon>
        <taxon>Bacillati</taxon>
        <taxon>Actinomycetota</taxon>
        <taxon>Actinomycetes</taxon>
        <taxon>Micrococcales</taxon>
        <taxon>Ruaniaceae</taxon>
        <taxon>Occultella</taxon>
    </lineage>
</organism>
<dbReference type="CDD" id="cd05269">
    <property type="entry name" value="TMR_SDR_a"/>
    <property type="match status" value="1"/>
</dbReference>
<sequence length="291" mass="30109">MIAVTGATGHLGRLIVEALLQRGVEPAQVVAAVRTPAKAAELADRGVTVREADYDRPDTLAPALDGVDVLVLVSGSDVGQRVRQHGAVVDAAKAAGVKHLLYTSIVHADTTPVLLAPEHKATEELIADAGIPATFLRNGWYIENYRANLDQARESGEILGSVGDGRVAAATRADFAEAAAVAALNAAANPAQARVYELSGDEAWDYARLADAVGQIIGRPVTYRDVTTAEHEAILTGAGLDAGTASFVAGLDANIRDGLLAETSGDLARLIGRPTTPLLDGLTAALEASKV</sequence>
<name>A0ABS7S9V9_9MICO</name>
<dbReference type="InterPro" id="IPR052718">
    <property type="entry name" value="NmrA-type_oxidoreductase"/>
</dbReference>
<feature type="domain" description="NmrA-like" evidence="1">
    <location>
        <begin position="2"/>
        <end position="229"/>
    </location>
</feature>
<dbReference type="RefSeq" id="WP_223406580.1">
    <property type="nucleotide sequence ID" value="NZ_JAGSHT010000012.1"/>
</dbReference>
<dbReference type="InterPro" id="IPR036291">
    <property type="entry name" value="NAD(P)-bd_dom_sf"/>
</dbReference>